<dbReference type="RefSeq" id="WP_097229821.1">
    <property type="nucleotide sequence ID" value="NZ_OCNE01000002.1"/>
</dbReference>
<evidence type="ECO:0000313" key="3">
    <source>
        <dbReference type="EMBL" id="SOD61030.1"/>
    </source>
</evidence>
<dbReference type="Pfam" id="PF26571">
    <property type="entry name" value="VldE"/>
    <property type="match status" value="1"/>
</dbReference>
<dbReference type="Proteomes" id="UP000219072">
    <property type="component" value="Unassembled WGS sequence"/>
</dbReference>
<dbReference type="EMBL" id="OCNE01000002">
    <property type="protein sequence ID" value="SOD61030.1"/>
    <property type="molecule type" value="Genomic_DNA"/>
</dbReference>
<accession>A0A286DQU9</accession>
<reference evidence="3 4" key="1">
    <citation type="submission" date="2017-09" db="EMBL/GenBank/DDBJ databases">
        <authorList>
            <person name="Ehlers B."/>
            <person name="Leendertz F.H."/>
        </authorList>
    </citation>
    <scope>NUCLEOTIDE SEQUENCE [LARGE SCALE GENOMIC DNA]</scope>
    <source>
        <strain evidence="3 4">CGMCC 4.7095</strain>
    </source>
</reference>
<sequence>MPERTTTSRRRRRLLRGASAILALAGIAAYAVVQYESGSRARPHCEARGADPEDGPHSLTPAQAANAATIAAVGNSRGLPERAVTIALATAMQESSLRNLDHGHLDSLGLFQQRPSMGWGDEQQVRDPVYAANAFYTKLLEIPAYEELELTVAAQEVQRSAFPDEYAKHEGNATLLSGPLTGRAPAAFTCVTDNDPTPADPELLRERLEEEFNGRASVEPRDGDGFELTVTLEPAGGEADGSPGWELSHWLVAQAGTLGVAEVVHDGRRWLSARSDEGWRTAEGNAADSGASGDSGDSGGNSLETVRISLIPSTE</sequence>
<dbReference type="OrthoDB" id="5171895at2"/>
<feature type="compositionally biased region" description="Low complexity" evidence="1">
    <location>
        <begin position="284"/>
        <end position="295"/>
    </location>
</feature>
<dbReference type="AlphaFoldDB" id="A0A286DQU9"/>
<dbReference type="PROSITE" id="PS51318">
    <property type="entry name" value="TAT"/>
    <property type="match status" value="1"/>
</dbReference>
<feature type="domain" description="ARB-07466-like C-terminal" evidence="2">
    <location>
        <begin position="238"/>
        <end position="285"/>
    </location>
</feature>
<dbReference type="InterPro" id="IPR058593">
    <property type="entry name" value="ARB_07466-like_C"/>
</dbReference>
<evidence type="ECO:0000259" key="2">
    <source>
        <dbReference type="Pfam" id="PF26571"/>
    </source>
</evidence>
<protein>
    <recommendedName>
        <fullName evidence="2">ARB-07466-like C-terminal domain-containing protein</fullName>
    </recommendedName>
</protein>
<name>A0A286DQU9_9ACTN</name>
<dbReference type="InterPro" id="IPR006311">
    <property type="entry name" value="TAT_signal"/>
</dbReference>
<proteinExistence type="predicted"/>
<evidence type="ECO:0000313" key="4">
    <source>
        <dbReference type="Proteomes" id="UP000219072"/>
    </source>
</evidence>
<feature type="region of interest" description="Disordered" evidence="1">
    <location>
        <begin position="276"/>
        <end position="315"/>
    </location>
</feature>
<gene>
    <name evidence="3" type="ORF">SAMN06297387_102446</name>
</gene>
<organism evidence="3 4">
    <name type="scientific">Streptomyces zhaozhouensis</name>
    <dbReference type="NCBI Taxonomy" id="1300267"/>
    <lineage>
        <taxon>Bacteria</taxon>
        <taxon>Bacillati</taxon>
        <taxon>Actinomycetota</taxon>
        <taxon>Actinomycetes</taxon>
        <taxon>Kitasatosporales</taxon>
        <taxon>Streptomycetaceae</taxon>
        <taxon>Streptomyces</taxon>
    </lineage>
</organism>
<keyword evidence="4" id="KW-1185">Reference proteome</keyword>
<evidence type="ECO:0000256" key="1">
    <source>
        <dbReference type="SAM" id="MobiDB-lite"/>
    </source>
</evidence>